<dbReference type="Proteomes" id="UP000235005">
    <property type="component" value="Unassembled WGS sequence"/>
</dbReference>
<name>A0A2N5WY14_9GAMM</name>
<evidence type="ECO:0000313" key="10">
    <source>
        <dbReference type="EMBL" id="PLW67129.1"/>
    </source>
</evidence>
<evidence type="ECO:0000256" key="1">
    <source>
        <dbReference type="ARBA" id="ARBA00004651"/>
    </source>
</evidence>
<evidence type="ECO:0000259" key="9">
    <source>
        <dbReference type="Pfam" id="PF12704"/>
    </source>
</evidence>
<keyword evidence="5 7" id="KW-0472">Membrane</keyword>
<evidence type="ECO:0000256" key="7">
    <source>
        <dbReference type="SAM" id="Phobius"/>
    </source>
</evidence>
<feature type="transmembrane region" description="Helical" evidence="7">
    <location>
        <begin position="280"/>
        <end position="306"/>
    </location>
</feature>
<dbReference type="InterPro" id="IPR025857">
    <property type="entry name" value="MacB_PCD"/>
</dbReference>
<evidence type="ECO:0000256" key="3">
    <source>
        <dbReference type="ARBA" id="ARBA00022692"/>
    </source>
</evidence>
<comment type="subcellular location">
    <subcellularLocation>
        <location evidence="1">Cell membrane</location>
        <topology evidence="1">Multi-pass membrane protein</topology>
    </subcellularLocation>
</comment>
<organism evidence="10 11">
    <name type="scientific">Pseudohalioglobus lutimaris</name>
    <dbReference type="NCBI Taxonomy" id="1737061"/>
    <lineage>
        <taxon>Bacteria</taxon>
        <taxon>Pseudomonadati</taxon>
        <taxon>Pseudomonadota</taxon>
        <taxon>Gammaproteobacteria</taxon>
        <taxon>Cellvibrionales</taxon>
        <taxon>Halieaceae</taxon>
        <taxon>Pseudohalioglobus</taxon>
    </lineage>
</organism>
<dbReference type="AlphaFoldDB" id="A0A2N5WY14"/>
<accession>A0A2N5WY14</accession>
<evidence type="ECO:0000259" key="8">
    <source>
        <dbReference type="Pfam" id="PF02687"/>
    </source>
</evidence>
<dbReference type="OrthoDB" id="9770036at2"/>
<dbReference type="InterPro" id="IPR050250">
    <property type="entry name" value="Macrolide_Exporter_MacB"/>
</dbReference>
<dbReference type="GO" id="GO:0005886">
    <property type="term" value="C:plasma membrane"/>
    <property type="evidence" value="ECO:0007669"/>
    <property type="project" value="UniProtKB-SubCell"/>
</dbReference>
<dbReference type="PANTHER" id="PTHR30572:SF4">
    <property type="entry name" value="ABC TRANSPORTER PERMEASE YTRF"/>
    <property type="match status" value="1"/>
</dbReference>
<keyword evidence="4 7" id="KW-1133">Transmembrane helix</keyword>
<evidence type="ECO:0000313" key="11">
    <source>
        <dbReference type="Proteomes" id="UP000235005"/>
    </source>
</evidence>
<dbReference type="Pfam" id="PF02687">
    <property type="entry name" value="FtsX"/>
    <property type="match status" value="1"/>
</dbReference>
<evidence type="ECO:0008006" key="12">
    <source>
        <dbReference type="Google" id="ProtNLM"/>
    </source>
</evidence>
<feature type="transmembrane region" description="Helical" evidence="7">
    <location>
        <begin position="327"/>
        <end position="354"/>
    </location>
</feature>
<protein>
    <recommendedName>
        <fullName evidence="12">ABC transporter permease</fullName>
    </recommendedName>
</protein>
<dbReference type="PANTHER" id="PTHR30572">
    <property type="entry name" value="MEMBRANE COMPONENT OF TRANSPORTER-RELATED"/>
    <property type="match status" value="1"/>
</dbReference>
<keyword evidence="3 7" id="KW-0812">Transmembrane</keyword>
<dbReference type="EMBL" id="PKUS01000037">
    <property type="protein sequence ID" value="PLW67129.1"/>
    <property type="molecule type" value="Genomic_DNA"/>
</dbReference>
<evidence type="ECO:0000256" key="6">
    <source>
        <dbReference type="ARBA" id="ARBA00038076"/>
    </source>
</evidence>
<feature type="domain" description="MacB-like periplasmic core" evidence="9">
    <location>
        <begin position="32"/>
        <end position="243"/>
    </location>
</feature>
<sequence>MMACLPSVSSRRTPPLFVDIWEGVRSRPGRFGLSLFAMSIGMAVLTTLIALLVGLESRSQQLSSQLGTNVIAILPKAQADRKFLLTTHAQLLRENYPGSKVSGVRHTTATTSGTDRSLSVVAVEESFFAIRQWPIIAGRFFDQSDLQNRKRYAVVTQALLRDWQWGVGDTILLKNTPFLIIGVVGSEDSALGGEYGDSRLITGETAIFVPITVASHWDDSADGSEPIDALYVRPPSHVPASQVLPGLQNLLTQPDLHLQALSWIIPASLIRNVKQMQGTVGLTVGAIAVLCLVLGGTTLTSLLVANVRERIAEIGLRRAMGATERDIALLFIAEGCAATVTAGVLGSLSIHLIIVQELALLSRFPFELGIHTLLLPIAFSVVLGALFSCWPAMSAARICPAEALRAE</sequence>
<comment type="similarity">
    <text evidence="6">Belongs to the ABC-4 integral membrane protein family.</text>
</comment>
<proteinExistence type="inferred from homology"/>
<keyword evidence="2" id="KW-1003">Cell membrane</keyword>
<reference evidence="10 11" key="1">
    <citation type="submission" date="2018-01" db="EMBL/GenBank/DDBJ databases">
        <title>The draft genome sequence of Halioglobus lutimaris HF004.</title>
        <authorList>
            <person name="Du Z.-J."/>
            <person name="Shi M.-J."/>
        </authorList>
    </citation>
    <scope>NUCLEOTIDE SEQUENCE [LARGE SCALE GENOMIC DNA]</scope>
    <source>
        <strain evidence="10 11">HF004</strain>
    </source>
</reference>
<feature type="domain" description="ABC3 transporter permease C-terminal" evidence="8">
    <location>
        <begin position="286"/>
        <end position="397"/>
    </location>
</feature>
<comment type="caution">
    <text evidence="10">The sequence shown here is derived from an EMBL/GenBank/DDBJ whole genome shotgun (WGS) entry which is preliminary data.</text>
</comment>
<dbReference type="Pfam" id="PF12704">
    <property type="entry name" value="MacB_PCD"/>
    <property type="match status" value="1"/>
</dbReference>
<gene>
    <name evidence="10" type="ORF">C0039_18620</name>
</gene>
<evidence type="ECO:0000256" key="2">
    <source>
        <dbReference type="ARBA" id="ARBA00022475"/>
    </source>
</evidence>
<dbReference type="GO" id="GO:0022857">
    <property type="term" value="F:transmembrane transporter activity"/>
    <property type="evidence" value="ECO:0007669"/>
    <property type="project" value="TreeGrafter"/>
</dbReference>
<evidence type="ECO:0000256" key="5">
    <source>
        <dbReference type="ARBA" id="ARBA00023136"/>
    </source>
</evidence>
<evidence type="ECO:0000256" key="4">
    <source>
        <dbReference type="ARBA" id="ARBA00022989"/>
    </source>
</evidence>
<keyword evidence="11" id="KW-1185">Reference proteome</keyword>
<feature type="transmembrane region" description="Helical" evidence="7">
    <location>
        <begin position="35"/>
        <end position="55"/>
    </location>
</feature>
<dbReference type="InterPro" id="IPR003838">
    <property type="entry name" value="ABC3_permease_C"/>
</dbReference>
<feature type="transmembrane region" description="Helical" evidence="7">
    <location>
        <begin position="366"/>
        <end position="387"/>
    </location>
</feature>